<keyword evidence="5" id="KW-1185">Reference proteome</keyword>
<feature type="compositionally biased region" description="Polar residues" evidence="1">
    <location>
        <begin position="9"/>
        <end position="22"/>
    </location>
</feature>
<evidence type="ECO:0000259" key="2">
    <source>
        <dbReference type="Pfam" id="PF10545"/>
    </source>
</evidence>
<dbReference type="PANTHER" id="PTHR46599:SF3">
    <property type="entry name" value="PIGGYBAC TRANSPOSABLE ELEMENT-DERIVED PROTEIN 4"/>
    <property type="match status" value="1"/>
</dbReference>
<reference evidence="4" key="1">
    <citation type="submission" date="2020-08" db="EMBL/GenBank/DDBJ databases">
        <title>Spodoptera exigua strain:BAW_Kor-Di-RS1 Genome sequencing and assembly.</title>
        <authorList>
            <person name="Kim J."/>
            <person name="Nam H.Y."/>
            <person name="Kwon M."/>
            <person name="Choi J.H."/>
            <person name="Cho S.R."/>
            <person name="Kim G.-H."/>
        </authorList>
    </citation>
    <scope>NUCLEOTIDE SEQUENCE</scope>
    <source>
        <strain evidence="4">BAW_Kor-Di-RS1</strain>
        <tissue evidence="4">Whole-body</tissue>
    </source>
</reference>
<evidence type="ECO:0000259" key="3">
    <source>
        <dbReference type="Pfam" id="PF13843"/>
    </source>
</evidence>
<accession>A0A835KZU3</accession>
<dbReference type="Pfam" id="PF13843">
    <property type="entry name" value="DDE_Tnp_1_7"/>
    <property type="match status" value="1"/>
</dbReference>
<dbReference type="AlphaFoldDB" id="A0A835KZU3"/>
<feature type="region of interest" description="Disordered" evidence="1">
    <location>
        <begin position="1"/>
        <end position="22"/>
    </location>
</feature>
<organism evidence="4 5">
    <name type="scientific">Spodoptera exigua</name>
    <name type="common">Beet armyworm</name>
    <name type="synonym">Noctua fulgens</name>
    <dbReference type="NCBI Taxonomy" id="7107"/>
    <lineage>
        <taxon>Eukaryota</taxon>
        <taxon>Metazoa</taxon>
        <taxon>Ecdysozoa</taxon>
        <taxon>Arthropoda</taxon>
        <taxon>Hexapoda</taxon>
        <taxon>Insecta</taxon>
        <taxon>Pterygota</taxon>
        <taxon>Neoptera</taxon>
        <taxon>Endopterygota</taxon>
        <taxon>Lepidoptera</taxon>
        <taxon>Glossata</taxon>
        <taxon>Ditrysia</taxon>
        <taxon>Noctuoidea</taxon>
        <taxon>Noctuidae</taxon>
        <taxon>Amphipyrinae</taxon>
        <taxon>Spodoptera</taxon>
    </lineage>
</organism>
<dbReference type="EMBL" id="JACKWZ010000639">
    <property type="protein sequence ID" value="KAF9406111.1"/>
    <property type="molecule type" value="Genomic_DNA"/>
</dbReference>
<comment type="caution">
    <text evidence="4">The sequence shown here is derived from an EMBL/GenBank/DDBJ whole genome shotgun (WGS) entry which is preliminary data.</text>
</comment>
<evidence type="ECO:0000256" key="1">
    <source>
        <dbReference type="SAM" id="MobiDB-lite"/>
    </source>
</evidence>
<protein>
    <submittedName>
        <fullName evidence="4">Uncharacterized protein</fullName>
    </submittedName>
</protein>
<gene>
    <name evidence="4" type="ORF">HW555_013417</name>
</gene>
<dbReference type="InterPro" id="IPR006578">
    <property type="entry name" value="MADF-dom"/>
</dbReference>
<proteinExistence type="predicted"/>
<feature type="non-terminal residue" evidence="4">
    <location>
        <position position="400"/>
    </location>
</feature>
<dbReference type="PANTHER" id="PTHR46599">
    <property type="entry name" value="PIGGYBAC TRANSPOSABLE ELEMENT-DERIVED PROTEIN 4"/>
    <property type="match status" value="1"/>
</dbReference>
<dbReference type="Proteomes" id="UP000648187">
    <property type="component" value="Unassembled WGS sequence"/>
</dbReference>
<evidence type="ECO:0000313" key="4">
    <source>
        <dbReference type="EMBL" id="KAF9406111.1"/>
    </source>
</evidence>
<name>A0A835KZU3_SPOEX</name>
<sequence length="400" mass="45501">GKNGHKWSAQPSEARTSRTQSRNIVHIVQGPKNEAIIVLHTNVKIATKRENYAAKTATVSDTCAEEIYALIGLLLLAARKKDNHLTSAELFDPSESGTKYISISDDKSTCEERKAIDKFAPKREIWEMLIAVCRDSYKPGSYVTVDEQLLGFRGGCPSLYGTNKLLWNSKSASYHNKSLREDAWREISIEMGVPVPELKKKINWATTPRSSNTRASARNIIHFIPGPTSDARDLVEPIPIFHLYLSDEMIDQLVIYTNAEIEIKKVKYKELTHTISPTSAIELKALLGLLMQSAAIKSNHLPTRTERQKTMRRRTFVQSLADKLIEPWLRERYNTVTLRRDIKASIKDILKIEDATPTTSQAQQNKRKICSFCPYKKHRMTKYVCSRWKTAICGEHTIQD</sequence>
<feature type="domain" description="MADF" evidence="2">
    <location>
        <begin position="159"/>
        <end position="203"/>
    </location>
</feature>
<dbReference type="Pfam" id="PF10545">
    <property type="entry name" value="MADF_DNA_bdg"/>
    <property type="match status" value="1"/>
</dbReference>
<feature type="domain" description="PiggyBac transposable element-derived protein" evidence="3">
    <location>
        <begin position="237"/>
        <end position="300"/>
    </location>
</feature>
<dbReference type="InterPro" id="IPR029526">
    <property type="entry name" value="PGBD"/>
</dbReference>
<evidence type="ECO:0000313" key="5">
    <source>
        <dbReference type="Proteomes" id="UP000648187"/>
    </source>
</evidence>